<proteinExistence type="inferred from homology"/>
<feature type="signal peptide" evidence="6">
    <location>
        <begin position="1"/>
        <end position="17"/>
    </location>
</feature>
<dbReference type="AlphaFoldDB" id="A0A934X0G2"/>
<keyword evidence="10" id="KW-1185">Reference proteome</keyword>
<evidence type="ECO:0000256" key="3">
    <source>
        <dbReference type="ARBA" id="ARBA00022729"/>
    </source>
</evidence>
<dbReference type="InterPro" id="IPR012944">
    <property type="entry name" value="SusD_RagB_dom"/>
</dbReference>
<feature type="domain" description="RagB/SusD" evidence="7">
    <location>
        <begin position="265"/>
        <end position="503"/>
    </location>
</feature>
<evidence type="ECO:0000259" key="8">
    <source>
        <dbReference type="Pfam" id="PF14322"/>
    </source>
</evidence>
<evidence type="ECO:0000256" key="4">
    <source>
        <dbReference type="ARBA" id="ARBA00023136"/>
    </source>
</evidence>
<evidence type="ECO:0000256" key="1">
    <source>
        <dbReference type="ARBA" id="ARBA00004442"/>
    </source>
</evidence>
<protein>
    <submittedName>
        <fullName evidence="9">RagB/SusD family nutrient uptake outer membrane protein</fullName>
    </submittedName>
</protein>
<organism evidence="9 10">
    <name type="scientific">Marivirga aurantiaca</name>
    <dbReference type="NCBI Taxonomy" id="2802615"/>
    <lineage>
        <taxon>Bacteria</taxon>
        <taxon>Pseudomonadati</taxon>
        <taxon>Bacteroidota</taxon>
        <taxon>Cytophagia</taxon>
        <taxon>Cytophagales</taxon>
        <taxon>Marivirgaceae</taxon>
        <taxon>Marivirga</taxon>
    </lineage>
</organism>
<gene>
    <name evidence="9" type="ORF">JKA74_15195</name>
</gene>
<dbReference type="RefSeq" id="WP_201432066.1">
    <property type="nucleotide sequence ID" value="NZ_JAEQBW010000007.1"/>
</dbReference>
<name>A0A934X0G2_9BACT</name>
<feature type="domain" description="SusD-like N-terminal" evidence="8">
    <location>
        <begin position="76"/>
        <end position="214"/>
    </location>
</feature>
<evidence type="ECO:0000313" key="10">
    <source>
        <dbReference type="Proteomes" id="UP000611723"/>
    </source>
</evidence>
<evidence type="ECO:0000313" key="9">
    <source>
        <dbReference type="EMBL" id="MBK6266389.1"/>
    </source>
</evidence>
<comment type="similarity">
    <text evidence="2">Belongs to the SusD family.</text>
</comment>
<keyword evidence="4" id="KW-0472">Membrane</keyword>
<dbReference type="Gene3D" id="1.25.40.390">
    <property type="match status" value="1"/>
</dbReference>
<evidence type="ECO:0000256" key="2">
    <source>
        <dbReference type="ARBA" id="ARBA00006275"/>
    </source>
</evidence>
<accession>A0A934X0G2</accession>
<dbReference type="Pfam" id="PF14322">
    <property type="entry name" value="SusD-like_3"/>
    <property type="match status" value="1"/>
</dbReference>
<sequence>MNKSKLLLIGLSVVAFACTDLEVEELDSVVIDSPSGEFIGVDAEGNLSDSYNNIANLGGQDNTYALMEVSSDELLVPTRGTDWGDNGIWRTLHQHTWDATHQHVLTAWNDRNAAVFTLNQIIAPETEKTDQQLAEAKFLRALNVFIIMDLWGQLPFREPNDGVEVNPTVLTREEAVALIEEDLSDETIANLPSGESSSKASKAAAHFLRAKFYLNKHILLGADPGSDPADADMDKVIAAVDAVTNEGFALEDDYFQIFDPAPDSESIFTLNRDAGSRIWNGLHYNMPYEGNDGGGWNGFTTTAEFYSLFEGDDNSNAPGSNQEIRRGYVPTDGYGYGFLVGQQYGYDGEALKTRSGAPLIFTEELPALTGNGEATGIRILKYHPENGGSFPSSQILFRYADAVLMKAEAHLRKGDGTIALTIVNDLRAIRGASALASLDLNEMLDERGREMYTEFWRRQDQIRFGTFTEQWPYKENTEEFRVLFPIPSLAISTNPNLEQNDGY</sequence>
<dbReference type="Pfam" id="PF07980">
    <property type="entry name" value="SusD_RagB"/>
    <property type="match status" value="1"/>
</dbReference>
<comment type="subcellular location">
    <subcellularLocation>
        <location evidence="1">Cell outer membrane</location>
    </subcellularLocation>
</comment>
<comment type="caution">
    <text evidence="9">The sequence shown here is derived from an EMBL/GenBank/DDBJ whole genome shotgun (WGS) entry which is preliminary data.</text>
</comment>
<dbReference type="GO" id="GO:0009279">
    <property type="term" value="C:cell outer membrane"/>
    <property type="evidence" value="ECO:0007669"/>
    <property type="project" value="UniProtKB-SubCell"/>
</dbReference>
<dbReference type="InterPro" id="IPR011990">
    <property type="entry name" value="TPR-like_helical_dom_sf"/>
</dbReference>
<evidence type="ECO:0000256" key="6">
    <source>
        <dbReference type="SAM" id="SignalP"/>
    </source>
</evidence>
<keyword evidence="5" id="KW-0998">Cell outer membrane</keyword>
<dbReference type="Proteomes" id="UP000611723">
    <property type="component" value="Unassembled WGS sequence"/>
</dbReference>
<dbReference type="EMBL" id="JAEQBW010000007">
    <property type="protein sequence ID" value="MBK6266389.1"/>
    <property type="molecule type" value="Genomic_DNA"/>
</dbReference>
<evidence type="ECO:0000259" key="7">
    <source>
        <dbReference type="Pfam" id="PF07980"/>
    </source>
</evidence>
<feature type="chain" id="PRO_5037174408" evidence="6">
    <location>
        <begin position="18"/>
        <end position="503"/>
    </location>
</feature>
<dbReference type="InterPro" id="IPR033985">
    <property type="entry name" value="SusD-like_N"/>
</dbReference>
<keyword evidence="3 6" id="KW-0732">Signal</keyword>
<dbReference type="PROSITE" id="PS51257">
    <property type="entry name" value="PROKAR_LIPOPROTEIN"/>
    <property type="match status" value="1"/>
</dbReference>
<dbReference type="SUPFAM" id="SSF48452">
    <property type="entry name" value="TPR-like"/>
    <property type="match status" value="1"/>
</dbReference>
<reference evidence="9" key="1">
    <citation type="submission" date="2021-01" db="EMBL/GenBank/DDBJ databases">
        <title>Marivirga aurantiaca sp. nov., isolated from intertidal surface sediments.</title>
        <authorList>
            <person name="Zhang M."/>
        </authorList>
    </citation>
    <scope>NUCLEOTIDE SEQUENCE</scope>
    <source>
        <strain evidence="9">S37H4</strain>
    </source>
</reference>
<evidence type="ECO:0000256" key="5">
    <source>
        <dbReference type="ARBA" id="ARBA00023237"/>
    </source>
</evidence>